<gene>
    <name evidence="1" type="ORF">EgrG_002034000</name>
</gene>
<evidence type="ECO:0000313" key="1">
    <source>
        <dbReference type="EMBL" id="CDS22921.1"/>
    </source>
</evidence>
<organism evidence="1">
    <name type="scientific">Echinococcus granulosus</name>
    <name type="common">Hydatid tapeworm</name>
    <dbReference type="NCBI Taxonomy" id="6210"/>
    <lineage>
        <taxon>Eukaryota</taxon>
        <taxon>Metazoa</taxon>
        <taxon>Spiralia</taxon>
        <taxon>Lophotrochozoa</taxon>
        <taxon>Platyhelminthes</taxon>
        <taxon>Cestoda</taxon>
        <taxon>Eucestoda</taxon>
        <taxon>Cyclophyllidea</taxon>
        <taxon>Taeniidae</taxon>
        <taxon>Echinococcus</taxon>
        <taxon>Echinococcus granulosus group</taxon>
    </lineage>
</organism>
<protein>
    <submittedName>
        <fullName evidence="1 3">Uncharacterized protein</fullName>
    </submittedName>
</protein>
<name>A0A068WZ17_ECHGR</name>
<proteinExistence type="predicted"/>
<dbReference type="WBParaSite" id="EgrG_002034000">
    <property type="protein sequence ID" value="EgrG_002034000"/>
    <property type="gene ID" value="EgrG_002034000"/>
</dbReference>
<reference evidence="1 2" key="1">
    <citation type="journal article" date="2013" name="Nature">
        <title>The genomes of four tapeworm species reveal adaptations to parasitism.</title>
        <authorList>
            <person name="Tsai I.J."/>
            <person name="Zarowiecki M."/>
            <person name="Holroyd N."/>
            <person name="Garciarrubio A."/>
            <person name="Sanchez-Flores A."/>
            <person name="Brooks K.L."/>
            <person name="Tracey A."/>
            <person name="Bobes R.J."/>
            <person name="Fragoso G."/>
            <person name="Sciutto E."/>
            <person name="Aslett M."/>
            <person name="Beasley H."/>
            <person name="Bennett H.M."/>
            <person name="Cai J."/>
            <person name="Camicia F."/>
            <person name="Clark R."/>
            <person name="Cucher M."/>
            <person name="De Silva N."/>
            <person name="Day T.A."/>
            <person name="Deplazes P."/>
            <person name="Estrada K."/>
            <person name="Fernandez C."/>
            <person name="Holland P.W."/>
            <person name="Hou J."/>
            <person name="Hu S."/>
            <person name="Huckvale T."/>
            <person name="Hung S.S."/>
            <person name="Kamenetzky L."/>
            <person name="Keane J.A."/>
            <person name="Kiss F."/>
            <person name="Koziol U."/>
            <person name="Lambert O."/>
            <person name="Liu K."/>
            <person name="Luo X."/>
            <person name="Luo Y."/>
            <person name="Macchiaroli N."/>
            <person name="Nichol S."/>
            <person name="Paps J."/>
            <person name="Parkinson J."/>
            <person name="Pouchkina-Stantcheva N."/>
            <person name="Riddiford N."/>
            <person name="Rosenzvit M."/>
            <person name="Salinas G."/>
            <person name="Wasmuth J.D."/>
            <person name="Zamanian M."/>
            <person name="Zheng Y."/>
            <person name="Cai X."/>
            <person name="Soberon X."/>
            <person name="Olson P.D."/>
            <person name="Laclette J.P."/>
            <person name="Brehm K."/>
            <person name="Berriman M."/>
            <person name="Garciarrubio A."/>
            <person name="Bobes R.J."/>
            <person name="Fragoso G."/>
            <person name="Sanchez-Flores A."/>
            <person name="Estrada K."/>
            <person name="Cevallos M.A."/>
            <person name="Morett E."/>
            <person name="Gonzalez V."/>
            <person name="Portillo T."/>
            <person name="Ochoa-Leyva A."/>
            <person name="Jose M.V."/>
            <person name="Sciutto E."/>
            <person name="Landa A."/>
            <person name="Jimenez L."/>
            <person name="Valdes V."/>
            <person name="Carrero J.C."/>
            <person name="Larralde C."/>
            <person name="Morales-Montor J."/>
            <person name="Limon-Lason J."/>
            <person name="Soberon X."/>
            <person name="Laclette J.P."/>
        </authorList>
    </citation>
    <scope>NUCLEOTIDE SEQUENCE [LARGE SCALE GENOMIC DNA]</scope>
</reference>
<evidence type="ECO:0000313" key="3">
    <source>
        <dbReference type="WBParaSite" id="EgrG_002034000"/>
    </source>
</evidence>
<evidence type="ECO:0000313" key="2">
    <source>
        <dbReference type="Proteomes" id="UP000492820"/>
    </source>
</evidence>
<reference evidence="1" key="2">
    <citation type="submission" date="2014-06" db="EMBL/GenBank/DDBJ databases">
        <authorList>
            <person name="Aslett M."/>
        </authorList>
    </citation>
    <scope>NUCLEOTIDE SEQUENCE</scope>
</reference>
<sequence length="102" mass="11129">MLCKTSKTRAFQLSMSNAIEKMLDCKATDPLQVPIARCEKKECLLAKRTVEKQTMVPSLMSSSMQTLRAQDRVAADFESAADDHLVSAGSVDDRPSSSCTVS</sequence>
<dbReference type="Proteomes" id="UP000492820">
    <property type="component" value="Unassembled WGS sequence"/>
</dbReference>
<dbReference type="EMBL" id="LK028588">
    <property type="protein sequence ID" value="CDS22921.1"/>
    <property type="molecule type" value="Genomic_DNA"/>
</dbReference>
<accession>A0A068WZ17</accession>
<dbReference type="AlphaFoldDB" id="A0A068WZ17"/>
<reference evidence="3" key="3">
    <citation type="submission" date="2020-10" db="UniProtKB">
        <authorList>
            <consortium name="WormBaseParasite"/>
        </authorList>
    </citation>
    <scope>IDENTIFICATION</scope>
</reference>